<dbReference type="GO" id="GO:0008198">
    <property type="term" value="F:ferrous iron binding"/>
    <property type="evidence" value="ECO:0007669"/>
    <property type="project" value="TreeGrafter"/>
</dbReference>
<dbReference type="Proteomes" id="UP000254631">
    <property type="component" value="Unassembled WGS sequence"/>
</dbReference>
<evidence type="ECO:0000256" key="2">
    <source>
        <dbReference type="ARBA" id="ARBA00022896"/>
    </source>
</evidence>
<dbReference type="PANTHER" id="PTHR12907:SF26">
    <property type="entry name" value="HIF PROLYL HYDROXYLASE, ISOFORM C"/>
    <property type="match status" value="1"/>
</dbReference>
<gene>
    <name evidence="6" type="ORF">NCTC12000_00526</name>
</gene>
<dbReference type="SMART" id="SM00702">
    <property type="entry name" value="P4Hc"/>
    <property type="match status" value="1"/>
</dbReference>
<name>A0A378K0X1_LEGPN</name>
<feature type="domain" description="Prolyl 4-hydroxylase alpha subunit" evidence="5">
    <location>
        <begin position="29"/>
        <end position="210"/>
    </location>
</feature>
<evidence type="ECO:0000256" key="4">
    <source>
        <dbReference type="ARBA" id="ARBA00023002"/>
    </source>
</evidence>
<dbReference type="AlphaFoldDB" id="A0A378K0X1"/>
<dbReference type="EMBL" id="UGOL01000001">
    <property type="protein sequence ID" value="STX78548.1"/>
    <property type="molecule type" value="Genomic_DNA"/>
</dbReference>
<dbReference type="InterPro" id="IPR006620">
    <property type="entry name" value="Pro_4_hyd_alph"/>
</dbReference>
<dbReference type="InterPro" id="IPR044862">
    <property type="entry name" value="Pro_4_hyd_alph_FE2OG_OXY"/>
</dbReference>
<evidence type="ECO:0000256" key="3">
    <source>
        <dbReference type="ARBA" id="ARBA00022964"/>
    </source>
</evidence>
<comment type="cofactor">
    <cofactor evidence="1">
        <name>L-ascorbate</name>
        <dbReference type="ChEBI" id="CHEBI:38290"/>
    </cofactor>
</comment>
<proteinExistence type="predicted"/>
<dbReference type="GO" id="GO:0031418">
    <property type="term" value="F:L-ascorbic acid binding"/>
    <property type="evidence" value="ECO:0007669"/>
    <property type="project" value="UniProtKB-KW"/>
</dbReference>
<evidence type="ECO:0000259" key="5">
    <source>
        <dbReference type="SMART" id="SM00702"/>
    </source>
</evidence>
<evidence type="ECO:0000313" key="6">
    <source>
        <dbReference type="EMBL" id="STX78548.1"/>
    </source>
</evidence>
<accession>A0A378K0X1</accession>
<dbReference type="InterPro" id="IPR051559">
    <property type="entry name" value="HIF_prolyl_hydroxylases"/>
</dbReference>
<keyword evidence="3" id="KW-0223">Dioxygenase</keyword>
<dbReference type="GO" id="GO:0031543">
    <property type="term" value="F:peptidyl-proline dioxygenase activity"/>
    <property type="evidence" value="ECO:0007669"/>
    <property type="project" value="TreeGrafter"/>
</dbReference>
<keyword evidence="4" id="KW-0560">Oxidoreductase</keyword>
<protein>
    <submittedName>
        <fullName evidence="6">SM-20-like protein</fullName>
    </submittedName>
</protein>
<dbReference type="PANTHER" id="PTHR12907">
    <property type="entry name" value="EGL NINE HOMOLOG-RELATED"/>
    <property type="match status" value="1"/>
</dbReference>
<evidence type="ECO:0000313" key="7">
    <source>
        <dbReference type="Proteomes" id="UP000254631"/>
    </source>
</evidence>
<dbReference type="Pfam" id="PF13640">
    <property type="entry name" value="2OG-FeII_Oxy_3"/>
    <property type="match status" value="1"/>
</dbReference>
<organism evidence="6 7">
    <name type="scientific">Legionella pneumophila</name>
    <dbReference type="NCBI Taxonomy" id="446"/>
    <lineage>
        <taxon>Bacteria</taxon>
        <taxon>Pseudomonadati</taxon>
        <taxon>Pseudomonadota</taxon>
        <taxon>Gammaproteobacteria</taxon>
        <taxon>Legionellales</taxon>
        <taxon>Legionellaceae</taxon>
        <taxon>Legionella</taxon>
    </lineage>
</organism>
<dbReference type="Gene3D" id="2.60.120.620">
    <property type="entry name" value="q2cbj1_9rhob like domain"/>
    <property type="match status" value="1"/>
</dbReference>
<reference evidence="6 7" key="1">
    <citation type="submission" date="2018-06" db="EMBL/GenBank/DDBJ databases">
        <authorList>
            <consortium name="Pathogen Informatics"/>
            <person name="Doyle S."/>
        </authorList>
    </citation>
    <scope>NUCLEOTIDE SEQUENCE [LARGE SCALE GENOMIC DNA]</scope>
    <source>
        <strain evidence="6 7">NCTC12000</strain>
    </source>
</reference>
<sequence>MAYNALSLCLIGVDRLFNPDLIAHNICTQGFHIIDEFLEEAHYYSLRDMAYELKQQNLFRNAKIGQNLQAQQNDKIRSDQIFWIDADSPYPPIQAYLKKLISLGNVLNQTMYLGLAEFETHFAIYLPGTFYRKHIDQFESTKTRKISFVYYLNDTWQKEFGGELLLYNIEDELIQNISPLGNRFVCFDSQLPHEVHPTQRTRFSMTGWMKTRSTSVLADNKLTQITQ</sequence>
<keyword evidence="2" id="KW-0847">Vitamin C</keyword>
<dbReference type="GO" id="GO:0071456">
    <property type="term" value="P:cellular response to hypoxia"/>
    <property type="evidence" value="ECO:0007669"/>
    <property type="project" value="TreeGrafter"/>
</dbReference>
<evidence type="ECO:0000256" key="1">
    <source>
        <dbReference type="ARBA" id="ARBA00001961"/>
    </source>
</evidence>